<dbReference type="SUPFAM" id="SSF88713">
    <property type="entry name" value="Glycoside hydrolase/deacetylase"/>
    <property type="match status" value="1"/>
</dbReference>
<feature type="signal peptide" evidence="3">
    <location>
        <begin position="1"/>
        <end position="19"/>
    </location>
</feature>
<evidence type="ECO:0000259" key="4">
    <source>
        <dbReference type="PROSITE" id="PS51677"/>
    </source>
</evidence>
<evidence type="ECO:0000313" key="5">
    <source>
        <dbReference type="EMBL" id="MCP8970140.1"/>
    </source>
</evidence>
<name>A0AA41XBZ7_9BACI</name>
<dbReference type="InterPro" id="IPR051398">
    <property type="entry name" value="Polysacch_Deacetylase"/>
</dbReference>
<dbReference type="RefSeq" id="WP_254760057.1">
    <property type="nucleotide sequence ID" value="NZ_JANCLT010000009.1"/>
</dbReference>
<sequence length="241" mass="27767">MRIFIMALLLWTYGLSAHAAPKPIPILMYHSIAEFKGSGIRDLYVSPASFEKQMQYLKDNGYTLLTFERWSEADKVEKPVLVTFDDGYENLWNAYKVFAKLKDDRFQPAGTIFAIADFINRPNRLSRLELLEMSDSGMFSIQSHTATHPDLRNITNYEYELKGSKEKFEAITGKPVIALSYPYGFVDDKVVAETKKYYQFAVTIRQGVFVAKGQADELYRLPRVFVTYDMTLEEFAKALQK</sequence>
<keyword evidence="2 3" id="KW-0732">Signal</keyword>
<comment type="subcellular location">
    <subcellularLocation>
        <location evidence="1">Secreted</location>
    </subcellularLocation>
</comment>
<dbReference type="CDD" id="cd10918">
    <property type="entry name" value="CE4_NodB_like_5s_6s"/>
    <property type="match status" value="1"/>
</dbReference>
<protein>
    <submittedName>
        <fullName evidence="5">Polysaccharide deacetylase family protein</fullName>
    </submittedName>
</protein>
<dbReference type="GO" id="GO:0005576">
    <property type="term" value="C:extracellular region"/>
    <property type="evidence" value="ECO:0007669"/>
    <property type="project" value="UniProtKB-SubCell"/>
</dbReference>
<gene>
    <name evidence="5" type="ORF">NK662_16585</name>
</gene>
<evidence type="ECO:0000256" key="3">
    <source>
        <dbReference type="SAM" id="SignalP"/>
    </source>
</evidence>
<dbReference type="PANTHER" id="PTHR34216:SF3">
    <property type="entry name" value="POLY-BETA-1,6-N-ACETYL-D-GLUCOSAMINE N-DEACETYLASE"/>
    <property type="match status" value="1"/>
</dbReference>
<evidence type="ECO:0000313" key="6">
    <source>
        <dbReference type="Proteomes" id="UP001156102"/>
    </source>
</evidence>
<accession>A0AA41XBZ7</accession>
<feature type="chain" id="PRO_5041265224" evidence="3">
    <location>
        <begin position="20"/>
        <end position="241"/>
    </location>
</feature>
<dbReference type="GO" id="GO:0016810">
    <property type="term" value="F:hydrolase activity, acting on carbon-nitrogen (but not peptide) bonds"/>
    <property type="evidence" value="ECO:0007669"/>
    <property type="project" value="InterPro"/>
</dbReference>
<dbReference type="EMBL" id="JANCLT010000009">
    <property type="protein sequence ID" value="MCP8970140.1"/>
    <property type="molecule type" value="Genomic_DNA"/>
</dbReference>
<dbReference type="InterPro" id="IPR002509">
    <property type="entry name" value="NODB_dom"/>
</dbReference>
<keyword evidence="6" id="KW-1185">Reference proteome</keyword>
<dbReference type="Pfam" id="PF01522">
    <property type="entry name" value="Polysacc_deac_1"/>
    <property type="match status" value="1"/>
</dbReference>
<evidence type="ECO:0000256" key="2">
    <source>
        <dbReference type="ARBA" id="ARBA00022729"/>
    </source>
</evidence>
<dbReference type="PANTHER" id="PTHR34216">
    <property type="match status" value="1"/>
</dbReference>
<comment type="caution">
    <text evidence="5">The sequence shown here is derived from an EMBL/GenBank/DDBJ whole genome shotgun (WGS) entry which is preliminary data.</text>
</comment>
<dbReference type="Proteomes" id="UP001156102">
    <property type="component" value="Unassembled WGS sequence"/>
</dbReference>
<evidence type="ECO:0000256" key="1">
    <source>
        <dbReference type="ARBA" id="ARBA00004613"/>
    </source>
</evidence>
<proteinExistence type="predicted"/>
<feature type="domain" description="NodB homology" evidence="4">
    <location>
        <begin position="78"/>
        <end position="241"/>
    </location>
</feature>
<dbReference type="AlphaFoldDB" id="A0AA41XBZ7"/>
<reference evidence="5" key="1">
    <citation type="submission" date="2022-07" db="EMBL/GenBank/DDBJ databases">
        <authorList>
            <person name="Li W.-J."/>
            <person name="Deng Q.-Q."/>
        </authorList>
    </citation>
    <scope>NUCLEOTIDE SEQUENCE</scope>
    <source>
        <strain evidence="5">SYSU M60031</strain>
    </source>
</reference>
<dbReference type="GO" id="GO:0005975">
    <property type="term" value="P:carbohydrate metabolic process"/>
    <property type="evidence" value="ECO:0007669"/>
    <property type="project" value="InterPro"/>
</dbReference>
<dbReference type="InterPro" id="IPR011330">
    <property type="entry name" value="Glyco_hydro/deAcase_b/a-brl"/>
</dbReference>
<dbReference type="PROSITE" id="PS51677">
    <property type="entry name" value="NODB"/>
    <property type="match status" value="1"/>
</dbReference>
<dbReference type="Gene3D" id="3.20.20.370">
    <property type="entry name" value="Glycoside hydrolase/deacetylase"/>
    <property type="match status" value="1"/>
</dbReference>
<organism evidence="5 6">
    <name type="scientific">Ectobacillus ponti</name>
    <dbReference type="NCBI Taxonomy" id="2961894"/>
    <lineage>
        <taxon>Bacteria</taxon>
        <taxon>Bacillati</taxon>
        <taxon>Bacillota</taxon>
        <taxon>Bacilli</taxon>
        <taxon>Bacillales</taxon>
        <taxon>Bacillaceae</taxon>
        <taxon>Ectobacillus</taxon>
    </lineage>
</organism>